<dbReference type="OrthoDB" id="61900at2759"/>
<reference evidence="2 3" key="1">
    <citation type="journal article" date="2018" name="PLoS Pathog.">
        <title>Evolution of structural diversity of trichothecenes, a family of toxins produced by plant pathogenic and entomopathogenic fungi.</title>
        <authorList>
            <person name="Proctor R.H."/>
            <person name="McCormick S.P."/>
            <person name="Kim H.S."/>
            <person name="Cardoza R.E."/>
            <person name="Stanley A.M."/>
            <person name="Lindo L."/>
            <person name="Kelly A."/>
            <person name="Brown D.W."/>
            <person name="Lee T."/>
            <person name="Vaughan M.M."/>
            <person name="Alexander N.J."/>
            <person name="Busman M."/>
            <person name="Gutierrez S."/>
        </authorList>
    </citation>
    <scope>NUCLEOTIDE SEQUENCE [LARGE SCALE GENOMIC DNA]</scope>
    <source>
        <strain evidence="2 3">NRRL 20695</strain>
    </source>
</reference>
<evidence type="ECO:0000259" key="1">
    <source>
        <dbReference type="Pfam" id="PF24809"/>
    </source>
</evidence>
<keyword evidence="3" id="KW-1185">Reference proteome</keyword>
<gene>
    <name evidence="2" type="ORF">FLONG3_4289</name>
</gene>
<accession>A0A395SYS8</accession>
<dbReference type="AlphaFoldDB" id="A0A395SYS8"/>
<dbReference type="Pfam" id="PF24809">
    <property type="entry name" value="DUF7708"/>
    <property type="match status" value="1"/>
</dbReference>
<proteinExistence type="predicted"/>
<dbReference type="InterPro" id="IPR056125">
    <property type="entry name" value="DUF7708"/>
</dbReference>
<feature type="domain" description="DUF7708" evidence="1">
    <location>
        <begin position="88"/>
        <end position="233"/>
    </location>
</feature>
<name>A0A395SYS8_9HYPO</name>
<dbReference type="EMBL" id="PXOG01000090">
    <property type="protein sequence ID" value="RGP77598.1"/>
    <property type="molecule type" value="Genomic_DNA"/>
</dbReference>
<dbReference type="Proteomes" id="UP000266234">
    <property type="component" value="Unassembled WGS sequence"/>
</dbReference>
<dbReference type="STRING" id="694270.A0A395SYS8"/>
<evidence type="ECO:0000313" key="2">
    <source>
        <dbReference type="EMBL" id="RGP77598.1"/>
    </source>
</evidence>
<comment type="caution">
    <text evidence="2">The sequence shown here is derived from an EMBL/GenBank/DDBJ whole genome shotgun (WGS) entry which is preliminary data.</text>
</comment>
<evidence type="ECO:0000313" key="3">
    <source>
        <dbReference type="Proteomes" id="UP000266234"/>
    </source>
</evidence>
<organism evidence="2 3">
    <name type="scientific">Fusarium longipes</name>
    <dbReference type="NCBI Taxonomy" id="694270"/>
    <lineage>
        <taxon>Eukaryota</taxon>
        <taxon>Fungi</taxon>
        <taxon>Dikarya</taxon>
        <taxon>Ascomycota</taxon>
        <taxon>Pezizomycotina</taxon>
        <taxon>Sordariomycetes</taxon>
        <taxon>Hypocreomycetidae</taxon>
        <taxon>Hypocreales</taxon>
        <taxon>Nectriaceae</taxon>
        <taxon>Fusarium</taxon>
    </lineage>
</organism>
<protein>
    <recommendedName>
        <fullName evidence="1">DUF7708 domain-containing protein</fullName>
    </recommendedName>
</protein>
<sequence length="550" mass="62723">MDHPMSHYLGTWYSSKARLQQTANLNQVFSTAHQAFEEGRNHFASNFTKDPEKIDFSRGFSSIQDIQTIAQDSFTKYSDEKRYPKAKKWLQRITSKIHHYGNIMDVLVQHHPEYVSLVWGAMKLVLVSAQNHEATISLICKAMAQIADSLPRVELATVLYPTDRIRQAVNNLYANLIRFFIRAHEWCEEGTLRHLLHSITRPPELRYKDLLEDINTSSREIDQLAAASAHVEIRDISLKLNSIVAKLDSLDSSTSSTVFEANKNILAKLDSFQTLHSGALLDTNQRLSDLQFSQIMSHISNGKLGDHLEAFRYNVSVQIRHDRARVCETTNEFWQSPKLHTWSSTPESRVAIIKGGPRARHASRKFCISIIQQLQSRNVPVIWALRGPQIDSQDGRGSSADLFKHLILQAFKLSQQYTSESGVSLQCAQFHRANVEHDWLQLLGSALLRVQTQVYLVINLAVIDHSLMPTEGFSWFIAFQNLLAEMVKRSSKLQVKVLLLGNSLNFGTSEDSVIPSDVVVPIRVTQTPVRRRRKIEPRVEAYKRKGYPRF</sequence>